<feature type="compositionally biased region" description="Acidic residues" evidence="2">
    <location>
        <begin position="429"/>
        <end position="439"/>
    </location>
</feature>
<dbReference type="InterPro" id="IPR008978">
    <property type="entry name" value="HSP20-like_chaperone"/>
</dbReference>
<evidence type="ECO:0000313" key="6">
    <source>
        <dbReference type="Proteomes" id="UP000030678"/>
    </source>
</evidence>
<name>V9DC92_9EURO</name>
<dbReference type="VEuPathDB" id="FungiDB:G647_03690"/>
<evidence type="ECO:0000256" key="2">
    <source>
        <dbReference type="SAM" id="MobiDB-lite"/>
    </source>
</evidence>
<dbReference type="HOGENOM" id="CLU_039532_3_1_1"/>
<reference evidence="5 6" key="1">
    <citation type="submission" date="2013-03" db="EMBL/GenBank/DDBJ databases">
        <title>The Genome Sequence of Cladophialophora carrionii CBS 160.54.</title>
        <authorList>
            <consortium name="The Broad Institute Genomics Platform"/>
            <person name="Cuomo C."/>
            <person name="de Hoog S."/>
            <person name="Gorbushina A."/>
            <person name="Walker B."/>
            <person name="Young S.K."/>
            <person name="Zeng Q."/>
            <person name="Gargeya S."/>
            <person name="Fitzgerald M."/>
            <person name="Haas B."/>
            <person name="Abouelleil A."/>
            <person name="Allen A.W."/>
            <person name="Alvarado L."/>
            <person name="Arachchi H.M."/>
            <person name="Berlin A.M."/>
            <person name="Chapman S.B."/>
            <person name="Gainer-Dewar J."/>
            <person name="Goldberg J."/>
            <person name="Griggs A."/>
            <person name="Gujja S."/>
            <person name="Hansen M."/>
            <person name="Howarth C."/>
            <person name="Imamovic A."/>
            <person name="Ireland A."/>
            <person name="Larimer J."/>
            <person name="McCowan C."/>
            <person name="Murphy C."/>
            <person name="Pearson M."/>
            <person name="Poon T.W."/>
            <person name="Priest M."/>
            <person name="Roberts A."/>
            <person name="Saif S."/>
            <person name="Shea T."/>
            <person name="Sisk P."/>
            <person name="Sykes S."/>
            <person name="Wortman J."/>
            <person name="Nusbaum C."/>
            <person name="Birren B."/>
        </authorList>
    </citation>
    <scope>NUCLEOTIDE SEQUENCE [LARGE SCALE GENOMIC DNA]</scope>
    <source>
        <strain evidence="5 6">CBS 160.54</strain>
    </source>
</reference>
<dbReference type="PROSITE" id="PS51048">
    <property type="entry name" value="SGS"/>
    <property type="match status" value="1"/>
</dbReference>
<feature type="compositionally biased region" description="Polar residues" evidence="2">
    <location>
        <begin position="336"/>
        <end position="355"/>
    </location>
</feature>
<comment type="similarity">
    <text evidence="1">Belongs to the SGT1 family.</text>
</comment>
<evidence type="ECO:0008006" key="7">
    <source>
        <dbReference type="Google" id="ProtNLM"/>
    </source>
</evidence>
<dbReference type="GeneID" id="19982183"/>
<dbReference type="RefSeq" id="XP_008726257.1">
    <property type="nucleotide sequence ID" value="XM_008728035.1"/>
</dbReference>
<feature type="region of interest" description="Disordered" evidence="2">
    <location>
        <begin position="308"/>
        <end position="372"/>
    </location>
</feature>
<dbReference type="AlphaFoldDB" id="V9DC92"/>
<dbReference type="SUPFAM" id="SSF48452">
    <property type="entry name" value="TPR-like"/>
    <property type="match status" value="1"/>
</dbReference>
<dbReference type="InterPro" id="IPR011990">
    <property type="entry name" value="TPR-like_helical_dom_sf"/>
</dbReference>
<evidence type="ECO:0000259" key="4">
    <source>
        <dbReference type="PROSITE" id="PS51203"/>
    </source>
</evidence>
<dbReference type="InterPro" id="IPR007699">
    <property type="entry name" value="SGS_dom"/>
</dbReference>
<feature type="domain" description="CS" evidence="4">
    <location>
        <begin position="218"/>
        <end position="311"/>
    </location>
</feature>
<dbReference type="Pfam" id="PF04969">
    <property type="entry name" value="CS"/>
    <property type="match status" value="1"/>
</dbReference>
<protein>
    <recommendedName>
        <fullName evidence="7">CS domain-containing protein</fullName>
    </recommendedName>
</protein>
<evidence type="ECO:0000259" key="3">
    <source>
        <dbReference type="PROSITE" id="PS51048"/>
    </source>
</evidence>
<dbReference type="SUPFAM" id="SSF49764">
    <property type="entry name" value="HSP20-like chaperones"/>
    <property type="match status" value="1"/>
</dbReference>
<dbReference type="Proteomes" id="UP000030678">
    <property type="component" value="Unassembled WGS sequence"/>
</dbReference>
<evidence type="ECO:0000313" key="5">
    <source>
        <dbReference type="EMBL" id="ETI24321.1"/>
    </source>
</evidence>
<organism evidence="5 6">
    <name type="scientific">Cladophialophora carrionii CBS 160.54</name>
    <dbReference type="NCBI Taxonomy" id="1279043"/>
    <lineage>
        <taxon>Eukaryota</taxon>
        <taxon>Fungi</taxon>
        <taxon>Dikarya</taxon>
        <taxon>Ascomycota</taxon>
        <taxon>Pezizomycotina</taxon>
        <taxon>Eurotiomycetes</taxon>
        <taxon>Chaetothyriomycetidae</taxon>
        <taxon>Chaetothyriales</taxon>
        <taxon>Herpotrichiellaceae</taxon>
        <taxon>Cladophialophora</taxon>
    </lineage>
</organism>
<dbReference type="PANTHER" id="PTHR45862">
    <property type="entry name" value="PROTEIN SGT1 HOMOLOG"/>
    <property type="match status" value="1"/>
</dbReference>
<dbReference type="Pfam" id="PF05002">
    <property type="entry name" value="SGS"/>
    <property type="match status" value="1"/>
</dbReference>
<feature type="region of interest" description="Disordered" evidence="2">
    <location>
        <begin position="384"/>
        <end position="443"/>
    </location>
</feature>
<dbReference type="PROSITE" id="PS51203">
    <property type="entry name" value="CS"/>
    <property type="match status" value="1"/>
</dbReference>
<feature type="domain" description="SGS" evidence="3">
    <location>
        <begin position="409"/>
        <end position="498"/>
    </location>
</feature>
<dbReference type="InterPro" id="IPR044563">
    <property type="entry name" value="Sgt1-like"/>
</dbReference>
<dbReference type="OrthoDB" id="1898560at2759"/>
<proteinExistence type="inferred from homology"/>
<dbReference type="InterPro" id="IPR007052">
    <property type="entry name" value="CS_dom"/>
</dbReference>
<dbReference type="GO" id="GO:0051087">
    <property type="term" value="F:protein-folding chaperone binding"/>
    <property type="evidence" value="ECO:0007669"/>
    <property type="project" value="InterPro"/>
</dbReference>
<dbReference type="Gene3D" id="1.25.40.10">
    <property type="entry name" value="Tetratricopeptide repeat domain"/>
    <property type="match status" value="1"/>
</dbReference>
<dbReference type="CDD" id="cd06466">
    <property type="entry name" value="p23_CS_SGT1_like"/>
    <property type="match status" value="1"/>
</dbReference>
<dbReference type="Gene3D" id="2.60.40.790">
    <property type="match status" value="1"/>
</dbReference>
<gene>
    <name evidence="5" type="ORF">G647_03690</name>
</gene>
<dbReference type="EMBL" id="KB822704">
    <property type="protein sequence ID" value="ETI24321.1"/>
    <property type="molecule type" value="Genomic_DNA"/>
</dbReference>
<feature type="compositionally biased region" description="Basic and acidic residues" evidence="2">
    <location>
        <begin position="413"/>
        <end position="428"/>
    </location>
</feature>
<feature type="compositionally biased region" description="Low complexity" evidence="2">
    <location>
        <begin position="185"/>
        <end position="197"/>
    </location>
</feature>
<accession>V9DC92</accession>
<feature type="compositionally biased region" description="Basic and acidic residues" evidence="2">
    <location>
        <begin position="168"/>
        <end position="184"/>
    </location>
</feature>
<evidence type="ECO:0000256" key="1">
    <source>
        <dbReference type="ARBA" id="ARBA00008509"/>
    </source>
</evidence>
<feature type="region of interest" description="Disordered" evidence="2">
    <location>
        <begin position="168"/>
        <end position="212"/>
    </location>
</feature>
<sequence>MDFAAKGAVALSEKDFLAALTFYTKALIDHPSSPDYFTQRSVAFSRLSPPRHDLALRDAEYAVLLGQKRAKREKIQAAQQRRVVALHGLGRYADAKAILETTERWRPQDSKPAKMEWDMWMARIENKLKGVPESERVSMEKEYPAIELPSETKVKAWLQSQLKSDGSFKFEGDAESESKSKETESASAGTAGSTNGTNGSGSGSARSAEPQTAVPWIPTKIRHEWYQSPQTVTITLYVKAVPKDKCEIDIQEGSVHISFPLPSNPSSTYSFVLDPLFALIDPSQSKAAVLSTKVELTLKKAQPGQKWHNLEGTAPLKPSASDTTMRDADHAARSAVMSTLANKPSAQAPSSTTPKETAPAYPTSSRTGPKNWDKLADDLVAKTKAKGKGKTNTQAKGKDESNQNPNPEQSTSSKEKTKSDDTPSKDDGSSDSEADDAYDSDMGGDAVDGFFKKLYAGADDDTRRAMMKSFYESNGTALSTNWKDVGARHVDEVKSSHD</sequence>